<reference evidence="1 2" key="1">
    <citation type="submission" date="2019-01" db="EMBL/GenBank/DDBJ databases">
        <title>Egibacter rhizosphaerae EGI 80759T.</title>
        <authorList>
            <person name="Chen D.-D."/>
            <person name="Tian Y."/>
            <person name="Jiao J.-Y."/>
            <person name="Zhang X.-T."/>
            <person name="Zhang Y.-G."/>
            <person name="Zhang Y."/>
            <person name="Xiao M."/>
            <person name="Shu W.-S."/>
            <person name="Li W.-J."/>
        </authorList>
    </citation>
    <scope>NUCLEOTIDE SEQUENCE [LARGE SCALE GENOMIC DNA]</scope>
    <source>
        <strain evidence="1 2">EGI 80759</strain>
    </source>
</reference>
<evidence type="ECO:0000313" key="1">
    <source>
        <dbReference type="EMBL" id="QBI18925.1"/>
    </source>
</evidence>
<protein>
    <submittedName>
        <fullName evidence="1">DUF2017 family protein</fullName>
    </submittedName>
</protein>
<dbReference type="Proteomes" id="UP000291469">
    <property type="component" value="Chromosome"/>
</dbReference>
<dbReference type="RefSeq" id="WP_131153922.1">
    <property type="nucleotide sequence ID" value="NZ_CP036402.1"/>
</dbReference>
<name>A0A411YCM7_9ACTN</name>
<sequence length="167" mass="18362">MVERRIAPGNDGGLRVRLPPREYELLATLPERLHALLGDAGDPGGVRARLFPPAYPDDEEAEAEYRQLIGEPLAEEKRVVIEAFAGTLERASERGDALELRLDGDEAESWLSALNDTRLALATLVGIESEEQWEQGPGDDPSLIALHYLGLLQEELLDVLGGRLLDE</sequence>
<dbReference type="Pfam" id="PF09438">
    <property type="entry name" value="DUF2017"/>
    <property type="match status" value="1"/>
</dbReference>
<gene>
    <name evidence="1" type="ORF">ER308_04780</name>
</gene>
<dbReference type="InterPro" id="IPR018561">
    <property type="entry name" value="AosR"/>
</dbReference>
<dbReference type="OrthoDB" id="3268479at2"/>
<evidence type="ECO:0000313" key="2">
    <source>
        <dbReference type="Proteomes" id="UP000291469"/>
    </source>
</evidence>
<dbReference type="EMBL" id="CP036402">
    <property type="protein sequence ID" value="QBI18925.1"/>
    <property type="molecule type" value="Genomic_DNA"/>
</dbReference>
<proteinExistence type="predicted"/>
<keyword evidence="2" id="KW-1185">Reference proteome</keyword>
<accession>A0A411YCM7</accession>
<dbReference type="KEGG" id="erz:ER308_04780"/>
<dbReference type="AlphaFoldDB" id="A0A411YCM7"/>
<organism evidence="1 2">
    <name type="scientific">Egibacter rhizosphaerae</name>
    <dbReference type="NCBI Taxonomy" id="1670831"/>
    <lineage>
        <taxon>Bacteria</taxon>
        <taxon>Bacillati</taxon>
        <taxon>Actinomycetota</taxon>
        <taxon>Nitriliruptoria</taxon>
        <taxon>Egibacterales</taxon>
        <taxon>Egibacteraceae</taxon>
        <taxon>Egibacter</taxon>
    </lineage>
</organism>